<protein>
    <submittedName>
        <fullName evidence="1">Uncharacterized protein</fullName>
    </submittedName>
</protein>
<reference evidence="1" key="1">
    <citation type="journal article" date="2014" name="Front. Microbiol.">
        <title>High frequency of phylogenetically diverse reductive dehalogenase-homologous genes in deep subseafloor sedimentary metagenomes.</title>
        <authorList>
            <person name="Kawai M."/>
            <person name="Futagami T."/>
            <person name="Toyoda A."/>
            <person name="Takaki Y."/>
            <person name="Nishi S."/>
            <person name="Hori S."/>
            <person name="Arai W."/>
            <person name="Tsubouchi T."/>
            <person name="Morono Y."/>
            <person name="Uchiyama I."/>
            <person name="Ito T."/>
            <person name="Fujiyama A."/>
            <person name="Inagaki F."/>
            <person name="Takami H."/>
        </authorList>
    </citation>
    <scope>NUCLEOTIDE SEQUENCE</scope>
    <source>
        <strain evidence="1">Expedition CK06-06</strain>
    </source>
</reference>
<sequence>TVLDTMAQIEQKRGNAIEAEEISQRAEKIRAYHRPIAKATK</sequence>
<evidence type="ECO:0000313" key="1">
    <source>
        <dbReference type="EMBL" id="GAF92106.1"/>
    </source>
</evidence>
<dbReference type="AlphaFoldDB" id="X0TY90"/>
<name>X0TY90_9ZZZZ</name>
<comment type="caution">
    <text evidence="1">The sequence shown here is derived from an EMBL/GenBank/DDBJ whole genome shotgun (WGS) entry which is preliminary data.</text>
</comment>
<organism evidence="1">
    <name type="scientific">marine sediment metagenome</name>
    <dbReference type="NCBI Taxonomy" id="412755"/>
    <lineage>
        <taxon>unclassified sequences</taxon>
        <taxon>metagenomes</taxon>
        <taxon>ecological metagenomes</taxon>
    </lineage>
</organism>
<proteinExistence type="predicted"/>
<feature type="non-terminal residue" evidence="1">
    <location>
        <position position="1"/>
    </location>
</feature>
<accession>X0TY90</accession>
<dbReference type="EMBL" id="BARS01015585">
    <property type="protein sequence ID" value="GAF92106.1"/>
    <property type="molecule type" value="Genomic_DNA"/>
</dbReference>
<gene>
    <name evidence="1" type="ORF">S01H1_25764</name>
</gene>